<protein>
    <submittedName>
        <fullName evidence="1">Uncharacterized protein</fullName>
    </submittedName>
</protein>
<organism evidence="1">
    <name type="scientific">uncultured Caudovirales phage</name>
    <dbReference type="NCBI Taxonomy" id="2100421"/>
    <lineage>
        <taxon>Viruses</taxon>
        <taxon>Duplodnaviria</taxon>
        <taxon>Heunggongvirae</taxon>
        <taxon>Uroviricota</taxon>
        <taxon>Caudoviricetes</taxon>
        <taxon>Peduoviridae</taxon>
        <taxon>Maltschvirus</taxon>
        <taxon>Maltschvirus maltsch</taxon>
    </lineage>
</organism>
<dbReference type="EMBL" id="LR798230">
    <property type="protein sequence ID" value="CAB5208341.1"/>
    <property type="molecule type" value="Genomic_DNA"/>
</dbReference>
<name>A0A6J7WDE9_9CAUD</name>
<evidence type="ECO:0000313" key="1">
    <source>
        <dbReference type="EMBL" id="CAB5208341.1"/>
    </source>
</evidence>
<proteinExistence type="predicted"/>
<sequence length="160" mass="19219">METKLETEIHYIKTYFSNQIYKMSIDEDISDIIDMTIEELRDCVFHFDNINYILNAFCLSGVAKQQVQNDINKFISYYIISNMKREIKPDHIIQKTIMKAYILISRYRFLSEELFDIFIQFVNAKIVNTIYEMEEIEEFETCLNLQKSIKYLYDITKKPA</sequence>
<accession>A0A6J7WDE9</accession>
<reference evidence="1" key="1">
    <citation type="submission" date="2020-05" db="EMBL/GenBank/DDBJ databases">
        <authorList>
            <person name="Chiriac C."/>
            <person name="Salcher M."/>
            <person name="Ghai R."/>
            <person name="Kavagutti S V."/>
        </authorList>
    </citation>
    <scope>NUCLEOTIDE SEQUENCE</scope>
</reference>
<gene>
    <name evidence="1" type="ORF">UFOVP182_17</name>
</gene>